<comment type="caution">
    <text evidence="1">The sequence shown here is derived from an EMBL/GenBank/DDBJ whole genome shotgun (WGS) entry which is preliminary data.</text>
</comment>
<reference evidence="1 2" key="1">
    <citation type="journal article" date="2021" name="Plant Biotechnol. J.">
        <title>Multi-omics assisted identification of the key and species-specific regulatory components of drought-tolerant mechanisms in Gossypium stocksii.</title>
        <authorList>
            <person name="Yu D."/>
            <person name="Ke L."/>
            <person name="Zhang D."/>
            <person name="Wu Y."/>
            <person name="Sun Y."/>
            <person name="Mei J."/>
            <person name="Sun J."/>
            <person name="Sun Y."/>
        </authorList>
    </citation>
    <scope>NUCLEOTIDE SEQUENCE [LARGE SCALE GENOMIC DNA]</scope>
    <source>
        <strain evidence="2">cv. E1</strain>
        <tissue evidence="1">Leaf</tissue>
    </source>
</reference>
<keyword evidence="2" id="KW-1185">Reference proteome</keyword>
<accession>A0A9D3UFW2</accession>
<evidence type="ECO:0000313" key="2">
    <source>
        <dbReference type="Proteomes" id="UP000828251"/>
    </source>
</evidence>
<proteinExistence type="predicted"/>
<gene>
    <name evidence="1" type="ORF">J1N35_041645</name>
</gene>
<evidence type="ECO:0000313" key="1">
    <source>
        <dbReference type="EMBL" id="KAH1039902.1"/>
    </source>
</evidence>
<dbReference type="Proteomes" id="UP000828251">
    <property type="component" value="Unassembled WGS sequence"/>
</dbReference>
<dbReference type="AlphaFoldDB" id="A0A9D3UFW2"/>
<sequence length="189" mass="21721">MRFNGNVLVYDMKERISAKIVRHCERRILRLFYKFSVPTDPIKFTKMELVDDEDVETMVALYYRNQSCQTDSIKLFAELADVESAEDFTPLDYSDPNLDEVSDDIDDEGANDDGNVNASSIENLSRCIMIRNDLGAHMSIINPNAVHASEFPDYIMPMVKDMPTILVSIFPHYKSPVKVDGTWLYEKYT</sequence>
<dbReference type="OrthoDB" id="10523289at2759"/>
<name>A0A9D3UFW2_9ROSI</name>
<organism evidence="1 2">
    <name type="scientific">Gossypium stocksii</name>
    <dbReference type="NCBI Taxonomy" id="47602"/>
    <lineage>
        <taxon>Eukaryota</taxon>
        <taxon>Viridiplantae</taxon>
        <taxon>Streptophyta</taxon>
        <taxon>Embryophyta</taxon>
        <taxon>Tracheophyta</taxon>
        <taxon>Spermatophyta</taxon>
        <taxon>Magnoliopsida</taxon>
        <taxon>eudicotyledons</taxon>
        <taxon>Gunneridae</taxon>
        <taxon>Pentapetalae</taxon>
        <taxon>rosids</taxon>
        <taxon>malvids</taxon>
        <taxon>Malvales</taxon>
        <taxon>Malvaceae</taxon>
        <taxon>Malvoideae</taxon>
        <taxon>Gossypium</taxon>
    </lineage>
</organism>
<dbReference type="EMBL" id="JAIQCV010000012">
    <property type="protein sequence ID" value="KAH1039902.1"/>
    <property type="molecule type" value="Genomic_DNA"/>
</dbReference>
<protein>
    <submittedName>
        <fullName evidence="1">Uncharacterized protein</fullName>
    </submittedName>
</protein>